<dbReference type="AlphaFoldDB" id="A0A1T4PV10"/>
<sequence length="162" mass="19234">MTPILRIETNILEGLRTNFIRETFDTPGGQKKEICFHKGFLPFESYKDRVQSKEKNSDIPFVLLRYKEDEQTLDRGNYNSSVAWEIIIGTYKESSDGYSVGLYIADKIKKYLMEYPNVPRKFNVKQDYIKTKLLSEESSGYYWFHKLEFRTYAPYYDCKIPL</sequence>
<keyword evidence="2" id="KW-1185">Reference proteome</keyword>
<evidence type="ECO:0000313" key="2">
    <source>
        <dbReference type="Proteomes" id="UP000191153"/>
    </source>
</evidence>
<proteinExistence type="predicted"/>
<evidence type="ECO:0000313" key="1">
    <source>
        <dbReference type="EMBL" id="SJZ95107.1"/>
    </source>
</evidence>
<dbReference type="STRING" id="180163.SAMN02745174_02047"/>
<dbReference type="RefSeq" id="WP_078694500.1">
    <property type="nucleotide sequence ID" value="NZ_FUWX01000016.1"/>
</dbReference>
<organism evidence="1 2">
    <name type="scientific">Cetobacterium ceti</name>
    <dbReference type="NCBI Taxonomy" id="180163"/>
    <lineage>
        <taxon>Bacteria</taxon>
        <taxon>Fusobacteriati</taxon>
        <taxon>Fusobacteriota</taxon>
        <taxon>Fusobacteriia</taxon>
        <taxon>Fusobacteriales</taxon>
        <taxon>Fusobacteriaceae</taxon>
        <taxon>Cetobacterium</taxon>
    </lineage>
</organism>
<dbReference type="EMBL" id="FUWX01000016">
    <property type="protein sequence ID" value="SJZ95107.1"/>
    <property type="molecule type" value="Genomic_DNA"/>
</dbReference>
<accession>A0A1T4PV10</accession>
<reference evidence="1 2" key="1">
    <citation type="submission" date="2017-02" db="EMBL/GenBank/DDBJ databases">
        <authorList>
            <person name="Peterson S.W."/>
        </authorList>
    </citation>
    <scope>NUCLEOTIDE SEQUENCE [LARGE SCALE GENOMIC DNA]</scope>
    <source>
        <strain evidence="1 2">ATCC 700028</strain>
    </source>
</reference>
<gene>
    <name evidence="1" type="ORF">SAMN02745174_02047</name>
</gene>
<dbReference type="Proteomes" id="UP000191153">
    <property type="component" value="Unassembled WGS sequence"/>
</dbReference>
<name>A0A1T4PV10_9FUSO</name>
<protein>
    <submittedName>
        <fullName evidence="1">Uncharacterized protein</fullName>
    </submittedName>
</protein>